<gene>
    <name evidence="1" type="ORF">N5B56_11450</name>
</gene>
<name>A0ABT2M2C8_9FIRM</name>
<dbReference type="SUPFAM" id="SSF51161">
    <property type="entry name" value="Trimeric LpxA-like enzymes"/>
    <property type="match status" value="1"/>
</dbReference>
<dbReference type="EMBL" id="JAODBU010000012">
    <property type="protein sequence ID" value="MCT7399688.1"/>
    <property type="molecule type" value="Genomic_DNA"/>
</dbReference>
<comment type="caution">
    <text evidence="1">The sequence shown here is derived from an EMBL/GenBank/DDBJ whole genome shotgun (WGS) entry which is preliminary data.</text>
</comment>
<dbReference type="Proteomes" id="UP001431199">
    <property type="component" value="Unassembled WGS sequence"/>
</dbReference>
<dbReference type="InterPro" id="IPR011004">
    <property type="entry name" value="Trimer_LpxA-like_sf"/>
</dbReference>
<dbReference type="RefSeq" id="WP_260979003.1">
    <property type="nucleotide sequence ID" value="NZ_JAODBU010000012.1"/>
</dbReference>
<evidence type="ECO:0000313" key="1">
    <source>
        <dbReference type="EMBL" id="MCT7399688.1"/>
    </source>
</evidence>
<proteinExistence type="predicted"/>
<keyword evidence="2" id="KW-1185">Reference proteome</keyword>
<sequence length="186" mass="20589">MFLFTNKSDLRKCIKYEKKLLFSGIDRKGIVKYVITNNHLVEISKYQKFLRKENYYRHKKNIVSKILELYYTKKKNKLGNKLGFYIGGDVFDVGLVLFHHGTIIVNGNAVVGKNCKLHGNNCIGNNGKDSCAPILGDNIDIGFGASIIGNVKLASNIKIGAGAVVTKSFSEEGITLVGVPAHKKQI</sequence>
<dbReference type="Gene3D" id="2.160.10.10">
    <property type="entry name" value="Hexapeptide repeat proteins"/>
    <property type="match status" value="1"/>
</dbReference>
<evidence type="ECO:0000313" key="2">
    <source>
        <dbReference type="Proteomes" id="UP001431199"/>
    </source>
</evidence>
<protein>
    <submittedName>
        <fullName evidence="1">Serine acetyltransferase</fullName>
    </submittedName>
</protein>
<dbReference type="PANTHER" id="PTHR42811">
    <property type="entry name" value="SERINE ACETYLTRANSFERASE"/>
    <property type="match status" value="1"/>
</dbReference>
<accession>A0ABT2M2C8</accession>
<reference evidence="1" key="1">
    <citation type="submission" date="2022-09" db="EMBL/GenBank/DDBJ databases">
        <title>Eubacterium sp. LFL-14 isolated from human feces.</title>
        <authorList>
            <person name="Liu F."/>
        </authorList>
    </citation>
    <scope>NUCLEOTIDE SEQUENCE</scope>
    <source>
        <strain evidence="1">LFL-14</strain>
    </source>
</reference>
<organism evidence="1 2">
    <name type="scientific">Eubacterium album</name>
    <dbReference type="NCBI Taxonomy" id="2978477"/>
    <lineage>
        <taxon>Bacteria</taxon>
        <taxon>Bacillati</taxon>
        <taxon>Bacillota</taxon>
        <taxon>Clostridia</taxon>
        <taxon>Eubacteriales</taxon>
        <taxon>Eubacteriaceae</taxon>
        <taxon>Eubacterium</taxon>
    </lineage>
</organism>